<name>U6MHM0_EIMMA</name>
<proteinExistence type="predicted"/>
<dbReference type="RefSeq" id="XP_013338619.1">
    <property type="nucleotide sequence ID" value="XM_013483165.1"/>
</dbReference>
<dbReference type="Proteomes" id="UP000030763">
    <property type="component" value="Unassembled WGS sequence"/>
</dbReference>
<gene>
    <name evidence="2" type="ORF">EMWEY_00046950</name>
</gene>
<feature type="region of interest" description="Disordered" evidence="1">
    <location>
        <begin position="457"/>
        <end position="498"/>
    </location>
</feature>
<feature type="compositionally biased region" description="Low complexity" evidence="1">
    <location>
        <begin position="482"/>
        <end position="498"/>
    </location>
</feature>
<reference evidence="2" key="1">
    <citation type="submission" date="2013-10" db="EMBL/GenBank/DDBJ databases">
        <title>Genomic analysis of the causative agents of coccidiosis in chickens.</title>
        <authorList>
            <person name="Reid A.J."/>
            <person name="Blake D."/>
            <person name="Billington K."/>
            <person name="Browne H."/>
            <person name="Dunn M."/>
            <person name="Hung S."/>
            <person name="Kawahara F."/>
            <person name="Miranda-Saavedra D."/>
            <person name="Mourier T."/>
            <person name="Nagra H."/>
            <person name="Otto T.D."/>
            <person name="Rawlings N."/>
            <person name="Sanchez A."/>
            <person name="Sanders M."/>
            <person name="Subramaniam C."/>
            <person name="Tay Y."/>
            <person name="Dear P."/>
            <person name="Doerig C."/>
            <person name="Gruber A."/>
            <person name="Parkinson J."/>
            <person name="Shirley M."/>
            <person name="Wan K.L."/>
            <person name="Berriman M."/>
            <person name="Tomley F."/>
            <person name="Pain A."/>
        </authorList>
    </citation>
    <scope>NUCLEOTIDE SEQUENCE [LARGE SCALE GENOMIC DNA]</scope>
    <source>
        <strain evidence="2">Weybridge</strain>
    </source>
</reference>
<evidence type="ECO:0000256" key="1">
    <source>
        <dbReference type="SAM" id="MobiDB-lite"/>
    </source>
</evidence>
<sequence>MCGPTDPIHQPRVKSLGFLGGQEQGARLQKVASEFVLWGYLCCAGRWDPELSSSGPSSPASPFDRVVAGDFGGEPSSAVFQFPNVGGPSQEDSADDANASSHTQSQGTPKIPGAEEDQDGSSPGRKDSDTPSGEKIPEQIQASSGVVSSWQHDSRRRPLVQPEDIWLPRVELSDGHEESGTVTAGERKHKGGGGELVRSSSFARPSRGTDGGQEDTDSKDADASGRPRTSSAGKGHVQTWLGDRHASLRYSFKGVKDKMAKKKLEEAVDAARKMCIPAKRLRTETIQFEHGGVQVEITVTELIGFNWESAWLVKQVGTQLEKAYLSALEKVESHGSGKPDPFAGASCAAPFYAVLLWGIADILDFGNWSTMRTFSVTHERGGRVDGQLAVSVTGRFQVKEGLSVLERRFDFYRRIRHLLLVKRGIEASVWGTFLFSATHVQPLPLEFLSLRRGARLQESSRARSEVDVSRGGALPAPRQTKSEGVSSPGSTGSSDDDS</sequence>
<feature type="compositionally biased region" description="Polar residues" evidence="1">
    <location>
        <begin position="140"/>
        <end position="151"/>
    </location>
</feature>
<feature type="compositionally biased region" description="Basic and acidic residues" evidence="1">
    <location>
        <begin position="458"/>
        <end position="468"/>
    </location>
</feature>
<feature type="compositionally biased region" description="Polar residues" evidence="1">
    <location>
        <begin position="98"/>
        <end position="108"/>
    </location>
</feature>
<dbReference type="VEuPathDB" id="ToxoDB:EMWEY_00046950"/>
<dbReference type="OrthoDB" id="10681367at2759"/>
<evidence type="ECO:0000313" key="3">
    <source>
        <dbReference type="Proteomes" id="UP000030763"/>
    </source>
</evidence>
<evidence type="ECO:0000313" key="2">
    <source>
        <dbReference type="EMBL" id="CDJ61969.1"/>
    </source>
</evidence>
<feature type="compositionally biased region" description="Basic and acidic residues" evidence="1">
    <location>
        <begin position="216"/>
        <end position="225"/>
    </location>
</feature>
<dbReference type="GeneID" id="25338681"/>
<dbReference type="EMBL" id="HG722305">
    <property type="protein sequence ID" value="CDJ61969.1"/>
    <property type="molecule type" value="Genomic_DNA"/>
</dbReference>
<feature type="compositionally biased region" description="Low complexity" evidence="1">
    <location>
        <begin position="52"/>
        <end position="62"/>
    </location>
</feature>
<organism evidence="2 3">
    <name type="scientific">Eimeria maxima</name>
    <name type="common">Coccidian parasite</name>
    <dbReference type="NCBI Taxonomy" id="5804"/>
    <lineage>
        <taxon>Eukaryota</taxon>
        <taxon>Sar</taxon>
        <taxon>Alveolata</taxon>
        <taxon>Apicomplexa</taxon>
        <taxon>Conoidasida</taxon>
        <taxon>Coccidia</taxon>
        <taxon>Eucoccidiorida</taxon>
        <taxon>Eimeriorina</taxon>
        <taxon>Eimeriidae</taxon>
        <taxon>Eimeria</taxon>
    </lineage>
</organism>
<protein>
    <submittedName>
        <fullName evidence="2">Uncharacterized protein</fullName>
    </submittedName>
</protein>
<dbReference type="AlphaFoldDB" id="U6MHM0"/>
<keyword evidence="3" id="KW-1185">Reference proteome</keyword>
<feature type="region of interest" description="Disordered" evidence="1">
    <location>
        <begin position="49"/>
        <end position="238"/>
    </location>
</feature>
<reference evidence="2" key="2">
    <citation type="submission" date="2013-10" db="EMBL/GenBank/DDBJ databases">
        <authorList>
            <person name="Aslett M."/>
        </authorList>
    </citation>
    <scope>NUCLEOTIDE SEQUENCE [LARGE SCALE GENOMIC DNA]</scope>
    <source>
        <strain evidence="2">Weybridge</strain>
    </source>
</reference>
<accession>U6MHM0</accession>